<feature type="site" description="Lowers pKa of active site Tyr" evidence="6">
    <location>
        <position position="78"/>
    </location>
</feature>
<organism evidence="8 9">
    <name type="scientific">Collybiopsis luxurians FD-317 M1</name>
    <dbReference type="NCBI Taxonomy" id="944289"/>
    <lineage>
        <taxon>Eukaryota</taxon>
        <taxon>Fungi</taxon>
        <taxon>Dikarya</taxon>
        <taxon>Basidiomycota</taxon>
        <taxon>Agaricomycotina</taxon>
        <taxon>Agaricomycetes</taxon>
        <taxon>Agaricomycetidae</taxon>
        <taxon>Agaricales</taxon>
        <taxon>Marasmiineae</taxon>
        <taxon>Omphalotaceae</taxon>
        <taxon>Collybiopsis</taxon>
        <taxon>Collybiopsis luxurians</taxon>
    </lineage>
</organism>
<dbReference type="SUPFAM" id="SSF51430">
    <property type="entry name" value="NAD(P)-linked oxidoreductase"/>
    <property type="match status" value="1"/>
</dbReference>
<evidence type="ECO:0000256" key="3">
    <source>
        <dbReference type="ARBA" id="ARBA00023002"/>
    </source>
</evidence>
<feature type="binding site" evidence="5">
    <location>
        <position position="116"/>
    </location>
    <ligand>
        <name>substrate</name>
    </ligand>
</feature>
<dbReference type="Proteomes" id="UP000053593">
    <property type="component" value="Unassembled WGS sequence"/>
</dbReference>
<keyword evidence="9" id="KW-1185">Reference proteome</keyword>
<evidence type="ECO:0000259" key="7">
    <source>
        <dbReference type="Pfam" id="PF00248"/>
    </source>
</evidence>
<evidence type="ECO:0000256" key="6">
    <source>
        <dbReference type="PIRSR" id="PIRSR000097-3"/>
    </source>
</evidence>
<dbReference type="PANTHER" id="PTHR43827:SF3">
    <property type="entry name" value="NADP-DEPENDENT OXIDOREDUCTASE DOMAIN-CONTAINING PROTEIN"/>
    <property type="match status" value="1"/>
</dbReference>
<evidence type="ECO:0000256" key="2">
    <source>
        <dbReference type="ARBA" id="ARBA00022857"/>
    </source>
</evidence>
<dbReference type="GO" id="GO:0016616">
    <property type="term" value="F:oxidoreductase activity, acting on the CH-OH group of donors, NAD or NADP as acceptor"/>
    <property type="evidence" value="ECO:0007669"/>
    <property type="project" value="UniProtKB-ARBA"/>
</dbReference>
<sequence length="314" mass="34203">MSSPVQTLKLASDVQIPWLAWGNGSGAASKVPLEAGLTALKTGIRHIDTAQGYRNEGAAGEAIRKSGIPKDDVFVTSKLSGPTSGDKETHSLEEVRPAIQESIKKLGFVPDLFLIHNPFVVAPGDLKKTWQILEDMKAAGELKEIGVSNFRPQDLELILDGAKYKPAVNQIEYHPYTLTHLEPVLAIQAKHGIVTESYGPLTPLLRHPNGGPIKPILTRIAKRIAEANPNLPIPIDEVVVLLLWTRATGVVAVTASGNEGRIKLLADISYLPADLLKKEEVEEIINVGKTVHFRHYREHMEEDFALPSLPDGTA</sequence>
<dbReference type="PIRSF" id="PIRSF000097">
    <property type="entry name" value="AKR"/>
    <property type="match status" value="1"/>
</dbReference>
<dbReference type="InterPro" id="IPR020471">
    <property type="entry name" value="AKR"/>
</dbReference>
<evidence type="ECO:0000256" key="4">
    <source>
        <dbReference type="PIRSR" id="PIRSR000097-1"/>
    </source>
</evidence>
<dbReference type="OrthoDB" id="416253at2759"/>
<evidence type="ECO:0000313" key="8">
    <source>
        <dbReference type="EMBL" id="KIK64076.1"/>
    </source>
</evidence>
<keyword evidence="3" id="KW-0560">Oxidoreductase</keyword>
<feature type="active site" description="Proton donor" evidence="4">
    <location>
        <position position="53"/>
    </location>
</feature>
<dbReference type="InterPro" id="IPR036812">
    <property type="entry name" value="NAD(P)_OxRdtase_dom_sf"/>
</dbReference>
<gene>
    <name evidence="8" type="ORF">GYMLUDRAFT_71520</name>
</gene>
<evidence type="ECO:0000256" key="1">
    <source>
        <dbReference type="ARBA" id="ARBA00007905"/>
    </source>
</evidence>
<dbReference type="InterPro" id="IPR023210">
    <property type="entry name" value="NADP_OxRdtase_dom"/>
</dbReference>
<dbReference type="PRINTS" id="PR00069">
    <property type="entry name" value="ALDKETRDTASE"/>
</dbReference>
<feature type="domain" description="NADP-dependent oxidoreductase" evidence="7">
    <location>
        <begin position="38"/>
        <end position="202"/>
    </location>
</feature>
<keyword evidence="2" id="KW-0521">NADP</keyword>
<protein>
    <recommendedName>
        <fullName evidence="7">NADP-dependent oxidoreductase domain-containing protein</fullName>
    </recommendedName>
</protein>
<dbReference type="PANTHER" id="PTHR43827">
    <property type="entry name" value="2,5-DIKETO-D-GLUCONIC ACID REDUCTASE"/>
    <property type="match status" value="1"/>
</dbReference>
<evidence type="ECO:0000256" key="5">
    <source>
        <dbReference type="PIRSR" id="PIRSR000097-2"/>
    </source>
</evidence>
<accession>A0A0D0C7D9</accession>
<dbReference type="Gene3D" id="3.20.20.100">
    <property type="entry name" value="NADP-dependent oxidoreductase domain"/>
    <property type="match status" value="1"/>
</dbReference>
<proteinExistence type="inferred from homology"/>
<dbReference type="Pfam" id="PF00248">
    <property type="entry name" value="Aldo_ket_red"/>
    <property type="match status" value="1"/>
</dbReference>
<dbReference type="AlphaFoldDB" id="A0A0D0C7D9"/>
<dbReference type="HOGENOM" id="CLU_023205_0_3_1"/>
<evidence type="ECO:0000313" key="9">
    <source>
        <dbReference type="Proteomes" id="UP000053593"/>
    </source>
</evidence>
<name>A0A0D0C7D9_9AGAR</name>
<dbReference type="EMBL" id="KN834762">
    <property type="protein sequence ID" value="KIK64076.1"/>
    <property type="molecule type" value="Genomic_DNA"/>
</dbReference>
<comment type="similarity">
    <text evidence="1">Belongs to the aldo/keto reductase family.</text>
</comment>
<reference evidence="8 9" key="1">
    <citation type="submission" date="2014-04" db="EMBL/GenBank/DDBJ databases">
        <title>Evolutionary Origins and Diversification of the Mycorrhizal Mutualists.</title>
        <authorList>
            <consortium name="DOE Joint Genome Institute"/>
            <consortium name="Mycorrhizal Genomics Consortium"/>
            <person name="Kohler A."/>
            <person name="Kuo A."/>
            <person name="Nagy L.G."/>
            <person name="Floudas D."/>
            <person name="Copeland A."/>
            <person name="Barry K.W."/>
            <person name="Cichocki N."/>
            <person name="Veneault-Fourrey C."/>
            <person name="LaButti K."/>
            <person name="Lindquist E.A."/>
            <person name="Lipzen A."/>
            <person name="Lundell T."/>
            <person name="Morin E."/>
            <person name="Murat C."/>
            <person name="Riley R."/>
            <person name="Ohm R."/>
            <person name="Sun H."/>
            <person name="Tunlid A."/>
            <person name="Henrissat B."/>
            <person name="Grigoriev I.V."/>
            <person name="Hibbett D.S."/>
            <person name="Martin F."/>
        </authorList>
    </citation>
    <scope>NUCLEOTIDE SEQUENCE [LARGE SCALE GENOMIC DNA]</scope>
    <source>
        <strain evidence="8 9">FD-317 M1</strain>
    </source>
</reference>